<dbReference type="EMBL" id="OE003101">
    <property type="protein sequence ID" value="CAD7459738.1"/>
    <property type="molecule type" value="Genomic_DNA"/>
</dbReference>
<gene>
    <name evidence="1" type="ORF">TTEB3V08_LOCUS7686</name>
</gene>
<sequence>MATKRKAVIQDTEILAIFIDSSSESDQFVSDYKSSDSELVNNEIEQELYSSESISLRKTSFRFMRKKQIKNNKREKMENCKDTQIGTCKRYNIKDKTQEKDIGCGYIESVVADGYGSNIYSDNNNLPLLSLATRDTGSSEVICDLLTPQERGKLQIFSSVNERLIKETVGIQTGLKKHKSKTFAYLYKAVTY</sequence>
<proteinExistence type="predicted"/>
<name>A0A7R9IJV3_9NEOP</name>
<evidence type="ECO:0000313" key="1">
    <source>
        <dbReference type="EMBL" id="CAD7459738.1"/>
    </source>
</evidence>
<reference evidence="1" key="1">
    <citation type="submission" date="2020-11" db="EMBL/GenBank/DDBJ databases">
        <authorList>
            <person name="Tran Van P."/>
        </authorList>
    </citation>
    <scope>NUCLEOTIDE SEQUENCE</scope>
</reference>
<protein>
    <submittedName>
        <fullName evidence="1">Uncharacterized protein</fullName>
    </submittedName>
</protein>
<accession>A0A7R9IJV3</accession>
<dbReference type="AlphaFoldDB" id="A0A7R9IJV3"/>
<organism evidence="1">
    <name type="scientific">Timema tahoe</name>
    <dbReference type="NCBI Taxonomy" id="61484"/>
    <lineage>
        <taxon>Eukaryota</taxon>
        <taxon>Metazoa</taxon>
        <taxon>Ecdysozoa</taxon>
        <taxon>Arthropoda</taxon>
        <taxon>Hexapoda</taxon>
        <taxon>Insecta</taxon>
        <taxon>Pterygota</taxon>
        <taxon>Neoptera</taxon>
        <taxon>Polyneoptera</taxon>
        <taxon>Phasmatodea</taxon>
        <taxon>Timematodea</taxon>
        <taxon>Timematoidea</taxon>
        <taxon>Timematidae</taxon>
        <taxon>Timema</taxon>
    </lineage>
</organism>